<keyword evidence="2 3" id="KW-0067">ATP-binding</keyword>
<keyword evidence="1 3" id="KW-0547">Nucleotide-binding</keyword>
<dbReference type="PROSITE" id="PS00108">
    <property type="entry name" value="PROTEIN_KINASE_ST"/>
    <property type="match status" value="1"/>
</dbReference>
<evidence type="ECO:0000256" key="4">
    <source>
        <dbReference type="SAM" id="MobiDB-lite"/>
    </source>
</evidence>
<evidence type="ECO:0000313" key="7">
    <source>
        <dbReference type="Proteomes" id="UP000310066"/>
    </source>
</evidence>
<dbReference type="Gene3D" id="1.10.510.10">
    <property type="entry name" value="Transferase(Phosphotransferase) domain 1"/>
    <property type="match status" value="1"/>
</dbReference>
<feature type="compositionally biased region" description="Polar residues" evidence="4">
    <location>
        <begin position="410"/>
        <end position="423"/>
    </location>
</feature>
<dbReference type="InterPro" id="IPR017441">
    <property type="entry name" value="Protein_kinase_ATP_BS"/>
</dbReference>
<feature type="region of interest" description="Disordered" evidence="4">
    <location>
        <begin position="373"/>
        <end position="432"/>
    </location>
</feature>
<name>A0A4U0VH85_9PEZI</name>
<dbReference type="PROSITE" id="PS50011">
    <property type="entry name" value="PROTEIN_KINASE_DOM"/>
    <property type="match status" value="1"/>
</dbReference>
<dbReference type="PANTHER" id="PTHR24346:SF110">
    <property type="entry name" value="NON-SPECIFIC SERINE_THREONINE PROTEIN KINASE"/>
    <property type="match status" value="1"/>
</dbReference>
<dbReference type="AlphaFoldDB" id="A0A4U0VH85"/>
<dbReference type="SMART" id="SM00220">
    <property type="entry name" value="S_TKc"/>
    <property type="match status" value="1"/>
</dbReference>
<dbReference type="GO" id="GO:0004674">
    <property type="term" value="F:protein serine/threonine kinase activity"/>
    <property type="evidence" value="ECO:0007669"/>
    <property type="project" value="TreeGrafter"/>
</dbReference>
<dbReference type="GO" id="GO:0035556">
    <property type="term" value="P:intracellular signal transduction"/>
    <property type="evidence" value="ECO:0007669"/>
    <property type="project" value="TreeGrafter"/>
</dbReference>
<sequence length="639" mass="69774">MGGKGDFGKRKEAGEGASQLCSEERYVGVESGVVRARASEDDTYCTSQVAPLPTNLPFRLVSKTIGSGAYASIRKACPPNKPTPIIAVKFIHKPHAFRAGRLRPKQLQLECSLHRSVSGHPNIIRFLSHGEDDAWLWMCLELAEGGDLFDKIEADEGCGVDVAQLYFVQLCEAVAWCHSRGVAHRDVKPENLLVGGGGDLKVADFGLATQFWVPGREGRKRCGMVCGSPPYIAPEILGVGERNMKRKVEGAGGEEKEGYDPEGADVWSVAVVLFVLLAGNTPWDVPEMGQFEYYDYVMSNGRPKDELWGKIPAEAMSLVRGMLTVEPTERYTLEDVKRHPWYLRANPQMTAEGMVANPVNLATQMMESLHIEFDAPPPSSAASRRVAAATQSQDSQREAGAGDAMDVDSPATSWTKTASTQPDISPVNGNFDWEAPLSLRAHATQPTHTANTKATTTHDPRAQTTEAALLAALAEDPSMSQVSQVPVGSMTATQQARRFNDIAPAHSLTRFYSHFSMPHFLPLLSQAFERVGVAVVRQQQPQQQQFSTREPQGSGGEEEEVVRLRIKTVDARQQELQGDVMVEQVQLGFDGGLGALEVRFLKAKGDPVGWRRLFKEVAVLCWEAIPRPRREGEGGGSGG</sequence>
<dbReference type="EMBL" id="NAJP01000003">
    <property type="protein sequence ID" value="TKA48353.1"/>
    <property type="molecule type" value="Genomic_DNA"/>
</dbReference>
<comment type="caution">
    <text evidence="6">The sequence shown here is derived from an EMBL/GenBank/DDBJ whole genome shotgun (WGS) entry which is preliminary data.</text>
</comment>
<evidence type="ECO:0000256" key="3">
    <source>
        <dbReference type="PROSITE-ProRule" id="PRU10141"/>
    </source>
</evidence>
<dbReference type="InterPro" id="IPR008271">
    <property type="entry name" value="Ser/Thr_kinase_AS"/>
</dbReference>
<feature type="region of interest" description="Disordered" evidence="4">
    <location>
        <begin position="539"/>
        <end position="559"/>
    </location>
</feature>
<dbReference type="InterPro" id="IPR011009">
    <property type="entry name" value="Kinase-like_dom_sf"/>
</dbReference>
<dbReference type="Proteomes" id="UP000310066">
    <property type="component" value="Unassembled WGS sequence"/>
</dbReference>
<reference evidence="6 7" key="1">
    <citation type="submission" date="2017-03" db="EMBL/GenBank/DDBJ databases">
        <title>Genomes of endolithic fungi from Antarctica.</title>
        <authorList>
            <person name="Coleine C."/>
            <person name="Masonjones S."/>
            <person name="Stajich J.E."/>
        </authorList>
    </citation>
    <scope>NUCLEOTIDE SEQUENCE [LARGE SCALE GENOMIC DNA]</scope>
    <source>
        <strain evidence="6 7">CCFEE 5311</strain>
    </source>
</reference>
<gene>
    <name evidence="6" type="ORF">B0A54_00488</name>
</gene>
<dbReference type="PROSITE" id="PS00107">
    <property type="entry name" value="PROTEIN_KINASE_ATP"/>
    <property type="match status" value="1"/>
</dbReference>
<evidence type="ECO:0000259" key="5">
    <source>
        <dbReference type="PROSITE" id="PS50011"/>
    </source>
</evidence>
<evidence type="ECO:0000256" key="2">
    <source>
        <dbReference type="ARBA" id="ARBA00022840"/>
    </source>
</evidence>
<dbReference type="STRING" id="329885.A0A4U0VH85"/>
<dbReference type="InterPro" id="IPR000719">
    <property type="entry name" value="Prot_kinase_dom"/>
</dbReference>
<dbReference type="PANTHER" id="PTHR24346">
    <property type="entry name" value="MAP/MICROTUBULE AFFINITY-REGULATING KINASE"/>
    <property type="match status" value="1"/>
</dbReference>
<feature type="compositionally biased region" description="Low complexity" evidence="4">
    <location>
        <begin position="380"/>
        <end position="389"/>
    </location>
</feature>
<evidence type="ECO:0000313" key="6">
    <source>
        <dbReference type="EMBL" id="TKA48353.1"/>
    </source>
</evidence>
<dbReference type="SUPFAM" id="SSF56112">
    <property type="entry name" value="Protein kinase-like (PK-like)"/>
    <property type="match status" value="1"/>
</dbReference>
<evidence type="ECO:0000256" key="1">
    <source>
        <dbReference type="ARBA" id="ARBA00022741"/>
    </source>
</evidence>
<feature type="binding site" evidence="3">
    <location>
        <position position="89"/>
    </location>
    <ligand>
        <name>ATP</name>
        <dbReference type="ChEBI" id="CHEBI:30616"/>
    </ligand>
</feature>
<proteinExistence type="predicted"/>
<dbReference type="GO" id="GO:0005524">
    <property type="term" value="F:ATP binding"/>
    <property type="evidence" value="ECO:0007669"/>
    <property type="project" value="UniProtKB-UniRule"/>
</dbReference>
<feature type="domain" description="Protein kinase" evidence="5">
    <location>
        <begin position="59"/>
        <end position="342"/>
    </location>
</feature>
<accession>A0A4U0VH85</accession>
<dbReference type="GO" id="GO:0005737">
    <property type="term" value="C:cytoplasm"/>
    <property type="evidence" value="ECO:0007669"/>
    <property type="project" value="TreeGrafter"/>
</dbReference>
<dbReference type="OrthoDB" id="539158at2759"/>
<dbReference type="Pfam" id="PF00069">
    <property type="entry name" value="Pkinase"/>
    <property type="match status" value="1"/>
</dbReference>
<organism evidence="6 7">
    <name type="scientific">Friedmanniomyces endolithicus</name>
    <dbReference type="NCBI Taxonomy" id="329885"/>
    <lineage>
        <taxon>Eukaryota</taxon>
        <taxon>Fungi</taxon>
        <taxon>Dikarya</taxon>
        <taxon>Ascomycota</taxon>
        <taxon>Pezizomycotina</taxon>
        <taxon>Dothideomycetes</taxon>
        <taxon>Dothideomycetidae</taxon>
        <taxon>Mycosphaerellales</taxon>
        <taxon>Teratosphaeriaceae</taxon>
        <taxon>Friedmanniomyces</taxon>
    </lineage>
</organism>
<protein>
    <recommendedName>
        <fullName evidence="5">Protein kinase domain-containing protein</fullName>
    </recommendedName>
</protein>